<proteinExistence type="predicted"/>
<dbReference type="PANTHER" id="PTHR33121:SF70">
    <property type="entry name" value="SIGNALING PROTEIN YKOW"/>
    <property type="match status" value="1"/>
</dbReference>
<dbReference type="InterPro" id="IPR050706">
    <property type="entry name" value="Cyclic-di-GMP_PDE-like"/>
</dbReference>
<dbReference type="SMART" id="SM00052">
    <property type="entry name" value="EAL"/>
    <property type="match status" value="1"/>
</dbReference>
<dbReference type="InterPro" id="IPR001633">
    <property type="entry name" value="EAL_dom"/>
</dbReference>
<comment type="caution">
    <text evidence="1">The sequence shown here is derived from an EMBL/GenBank/DDBJ whole genome shotgun (WGS) entry which is preliminary data.</text>
</comment>
<dbReference type="Gene3D" id="3.20.20.450">
    <property type="entry name" value="EAL domain"/>
    <property type="match status" value="1"/>
</dbReference>
<gene>
    <name evidence="1" type="ORF">DFP99_0607</name>
</gene>
<accession>A0A288Q6G2</accession>
<dbReference type="PANTHER" id="PTHR33121">
    <property type="entry name" value="CYCLIC DI-GMP PHOSPHODIESTERASE PDEF"/>
    <property type="match status" value="1"/>
</dbReference>
<reference evidence="1 2" key="1">
    <citation type="submission" date="2018-07" db="EMBL/GenBank/DDBJ databases">
        <title>Genomic Encyclopedia of Type Strains, Phase III (KMG-III): the genomes of soil and plant-associated and newly described type strains.</title>
        <authorList>
            <person name="Whitman W."/>
        </authorList>
    </citation>
    <scope>NUCLEOTIDE SEQUENCE [LARGE SCALE GENOMIC DNA]</scope>
    <source>
        <strain evidence="1 2">CECT 7031</strain>
    </source>
</reference>
<evidence type="ECO:0000313" key="2">
    <source>
        <dbReference type="Proteomes" id="UP000254912"/>
    </source>
</evidence>
<dbReference type="PROSITE" id="PS50883">
    <property type="entry name" value="EAL"/>
    <property type="match status" value="1"/>
</dbReference>
<dbReference type="GO" id="GO:0071111">
    <property type="term" value="F:cyclic-guanylate-specific phosphodiesterase activity"/>
    <property type="evidence" value="ECO:0007669"/>
    <property type="project" value="InterPro"/>
</dbReference>
<evidence type="ECO:0000313" key="1">
    <source>
        <dbReference type="EMBL" id="RDL12172.1"/>
    </source>
</evidence>
<dbReference type="AlphaFoldDB" id="A0A288Q6G2"/>
<dbReference type="EMBL" id="QRAS01000001">
    <property type="protein sequence ID" value="RDL12172.1"/>
    <property type="molecule type" value="Genomic_DNA"/>
</dbReference>
<dbReference type="InterPro" id="IPR035919">
    <property type="entry name" value="EAL_sf"/>
</dbReference>
<dbReference type="Pfam" id="PF00563">
    <property type="entry name" value="EAL"/>
    <property type="match status" value="1"/>
</dbReference>
<name>A0A288Q6G2_9LACO</name>
<dbReference type="SUPFAM" id="SSF141868">
    <property type="entry name" value="EAL domain-like"/>
    <property type="match status" value="1"/>
</dbReference>
<keyword evidence="2" id="KW-1185">Reference proteome</keyword>
<dbReference type="KEGG" id="wso:WSWS_00978"/>
<sequence length="248" mass="29960">MKSEHFYLVFQPIVKISNKNTLIFEEFEVLLRSIKTQKFPANMFYELLANEQKYNQYIDWFTVELEKKMQACPDIKFSINIDVDQFQFKSTFHFLKYFSRYHEKLIIEITEHTPKNNPKLLIELDDILKKIKNHHFNIAIDDYNEGINTLFLYKKHRKYYDRIKITLFGYKSILIIIGLVIYVNIVKFLFSKKIEIVVEKIDTLRKSKIMKKLSVSQQQGYYFRTDSTLIRSFTDYEYYNNLGDQIVK</sequence>
<protein>
    <submittedName>
        <fullName evidence="1">EAL domain-containing protein (Putative c-di-GMP-specific phosphodiesterase class I)</fullName>
    </submittedName>
</protein>
<dbReference type="Proteomes" id="UP000254912">
    <property type="component" value="Unassembled WGS sequence"/>
</dbReference>
<organism evidence="1 2">
    <name type="scientific">Weissella soli</name>
    <dbReference type="NCBI Taxonomy" id="155866"/>
    <lineage>
        <taxon>Bacteria</taxon>
        <taxon>Bacillati</taxon>
        <taxon>Bacillota</taxon>
        <taxon>Bacilli</taxon>
        <taxon>Lactobacillales</taxon>
        <taxon>Lactobacillaceae</taxon>
        <taxon>Weissella</taxon>
    </lineage>
</organism>